<evidence type="ECO:0000256" key="13">
    <source>
        <dbReference type="PIRSR" id="PIRSR001492-3"/>
    </source>
</evidence>
<protein>
    <recommendedName>
        <fullName evidence="9 10">2,3-bisphosphoglycerate-independent phosphoglycerate mutase</fullName>
        <shortName evidence="9">BPG-independent PGAM</shortName>
        <shortName evidence="9">Phosphoglyceromutase</shortName>
        <shortName evidence="9">iPGM</shortName>
        <ecNumber evidence="9 10">5.4.2.12</ecNumber>
    </recommendedName>
</protein>
<dbReference type="SUPFAM" id="SSF53649">
    <property type="entry name" value="Alkaline phosphatase-like"/>
    <property type="match status" value="1"/>
</dbReference>
<comment type="catalytic activity">
    <reaction evidence="1 9">
        <text>(2R)-2-phosphoglycerate = (2R)-3-phosphoglycerate</text>
        <dbReference type="Rhea" id="RHEA:15901"/>
        <dbReference type="ChEBI" id="CHEBI:58272"/>
        <dbReference type="ChEBI" id="CHEBI:58289"/>
        <dbReference type="EC" id="5.4.2.12"/>
    </reaction>
</comment>
<feature type="domain" description="Metalloenzyme" evidence="14">
    <location>
        <begin position="3"/>
        <end position="494"/>
    </location>
</feature>
<feature type="domain" description="BPG-independent PGAM N-terminal" evidence="15">
    <location>
        <begin position="81"/>
        <end position="295"/>
    </location>
</feature>
<dbReference type="SUPFAM" id="SSF64158">
    <property type="entry name" value="2,3-Bisphosphoglycerate-independent phosphoglycerate mutase, substrate-binding domain"/>
    <property type="match status" value="1"/>
</dbReference>
<feature type="binding site" evidence="9 12">
    <location>
        <begin position="259"/>
        <end position="262"/>
    </location>
    <ligand>
        <name>substrate</name>
    </ligand>
</feature>
<feature type="binding site" evidence="9 12">
    <location>
        <position position="332"/>
    </location>
    <ligand>
        <name>substrate</name>
    </ligand>
</feature>
<feature type="binding site" evidence="9 12">
    <location>
        <position position="189"/>
    </location>
    <ligand>
        <name>substrate</name>
    </ligand>
</feature>
<dbReference type="GO" id="GO:0004619">
    <property type="term" value="F:phosphoglycerate mutase activity"/>
    <property type="evidence" value="ECO:0007669"/>
    <property type="project" value="UniProtKB-UniRule"/>
</dbReference>
<evidence type="ECO:0000259" key="14">
    <source>
        <dbReference type="Pfam" id="PF01676"/>
    </source>
</evidence>
<dbReference type="AlphaFoldDB" id="A0A2Z4LVL3"/>
<dbReference type="InterPro" id="IPR036646">
    <property type="entry name" value="PGAM_B_sf"/>
</dbReference>
<dbReference type="GO" id="GO:0006096">
    <property type="term" value="P:glycolytic process"/>
    <property type="evidence" value="ECO:0007669"/>
    <property type="project" value="UniProtKB-UniRule"/>
</dbReference>
<evidence type="ECO:0000256" key="2">
    <source>
        <dbReference type="ARBA" id="ARBA00002315"/>
    </source>
</evidence>
<keyword evidence="7 9" id="KW-0464">Manganese</keyword>
<feature type="binding site" evidence="9 13">
    <location>
        <position position="458"/>
    </location>
    <ligand>
        <name>Mn(2+)</name>
        <dbReference type="ChEBI" id="CHEBI:29035"/>
        <label>1</label>
    </ligand>
</feature>
<organism evidence="16 17">
    <name type="scientific">Flagellimonas maritima</name>
    <dbReference type="NCBI Taxonomy" id="1383885"/>
    <lineage>
        <taxon>Bacteria</taxon>
        <taxon>Pseudomonadati</taxon>
        <taxon>Bacteroidota</taxon>
        <taxon>Flavobacteriia</taxon>
        <taxon>Flavobacteriales</taxon>
        <taxon>Flavobacteriaceae</taxon>
        <taxon>Flagellimonas</taxon>
    </lineage>
</organism>
<evidence type="ECO:0000259" key="15">
    <source>
        <dbReference type="Pfam" id="PF06415"/>
    </source>
</evidence>
<feature type="binding site" evidence="9 12">
    <location>
        <begin position="152"/>
        <end position="153"/>
    </location>
    <ligand>
        <name>substrate</name>
    </ligand>
</feature>
<evidence type="ECO:0000256" key="8">
    <source>
        <dbReference type="ARBA" id="ARBA00023235"/>
    </source>
</evidence>
<feature type="binding site" evidence="9 12">
    <location>
        <position position="122"/>
    </location>
    <ligand>
        <name>substrate</name>
    </ligand>
</feature>
<name>A0A2Z4LVL3_9FLAO</name>
<comment type="cofactor">
    <cofactor evidence="9">
        <name>Mn(2+)</name>
        <dbReference type="ChEBI" id="CHEBI:29035"/>
    </cofactor>
    <text evidence="9">Binds 2 manganese ions per subunit.</text>
</comment>
<dbReference type="OrthoDB" id="9800863at2"/>
<dbReference type="Gene3D" id="3.40.1450.10">
    <property type="entry name" value="BPG-independent phosphoglycerate mutase, domain B"/>
    <property type="match status" value="1"/>
</dbReference>
<evidence type="ECO:0000313" key="16">
    <source>
        <dbReference type="EMBL" id="AWX45357.1"/>
    </source>
</evidence>
<dbReference type="Proteomes" id="UP000248536">
    <property type="component" value="Chromosome"/>
</dbReference>
<evidence type="ECO:0000256" key="11">
    <source>
        <dbReference type="PIRSR" id="PIRSR001492-1"/>
    </source>
</evidence>
<dbReference type="HAMAP" id="MF_01038">
    <property type="entry name" value="GpmI"/>
    <property type="match status" value="1"/>
</dbReference>
<evidence type="ECO:0000256" key="7">
    <source>
        <dbReference type="ARBA" id="ARBA00023211"/>
    </source>
</evidence>
<evidence type="ECO:0000256" key="9">
    <source>
        <dbReference type="HAMAP-Rule" id="MF_01038"/>
    </source>
</evidence>
<feature type="binding site" evidence="9 12">
    <location>
        <position position="183"/>
    </location>
    <ligand>
        <name>substrate</name>
    </ligand>
</feature>
<dbReference type="Gene3D" id="3.40.720.10">
    <property type="entry name" value="Alkaline Phosphatase, subunit A"/>
    <property type="match status" value="1"/>
</dbReference>
<evidence type="ECO:0000256" key="1">
    <source>
        <dbReference type="ARBA" id="ARBA00000370"/>
    </source>
</evidence>
<keyword evidence="6 9" id="KW-0324">Glycolysis</keyword>
<reference evidence="16 17" key="1">
    <citation type="submission" date="2018-06" db="EMBL/GenBank/DDBJ databases">
        <title>Spongiibacterium sp. HME9304 Genome sequencing and assembly.</title>
        <authorList>
            <person name="Kang H."/>
            <person name="Kim H."/>
            <person name="Joh K."/>
        </authorList>
    </citation>
    <scope>NUCLEOTIDE SEQUENCE [LARGE SCALE GENOMIC DNA]</scope>
    <source>
        <strain evidence="16 17">HME9304</strain>
    </source>
</reference>
<dbReference type="GO" id="GO:0030145">
    <property type="term" value="F:manganese ion binding"/>
    <property type="evidence" value="ECO:0007669"/>
    <property type="project" value="UniProtKB-UniRule"/>
</dbReference>
<dbReference type="Pfam" id="PF01676">
    <property type="entry name" value="Metalloenzyme"/>
    <property type="match status" value="1"/>
</dbReference>
<evidence type="ECO:0000256" key="12">
    <source>
        <dbReference type="PIRSR" id="PIRSR001492-2"/>
    </source>
</evidence>
<evidence type="ECO:0000313" key="17">
    <source>
        <dbReference type="Proteomes" id="UP000248536"/>
    </source>
</evidence>
<keyword evidence="5 9" id="KW-0479">Metal-binding</keyword>
<dbReference type="RefSeq" id="WP_112378757.1">
    <property type="nucleotide sequence ID" value="NZ_CP030104.1"/>
</dbReference>
<dbReference type="PANTHER" id="PTHR31637">
    <property type="entry name" value="2,3-BISPHOSPHOGLYCERATE-INDEPENDENT PHOSPHOGLYCERATE MUTASE"/>
    <property type="match status" value="1"/>
</dbReference>
<dbReference type="InterPro" id="IPR011258">
    <property type="entry name" value="BPG-indep_PGM_N"/>
</dbReference>
<evidence type="ECO:0000256" key="3">
    <source>
        <dbReference type="ARBA" id="ARBA00004798"/>
    </source>
</evidence>
<dbReference type="InterPro" id="IPR005995">
    <property type="entry name" value="Pgm_bpd_ind"/>
</dbReference>
<feature type="binding site" evidence="9 13">
    <location>
        <position position="11"/>
    </location>
    <ligand>
        <name>Mn(2+)</name>
        <dbReference type="ChEBI" id="CHEBI:29035"/>
        <label>2</label>
    </ligand>
</feature>
<dbReference type="CDD" id="cd16010">
    <property type="entry name" value="iPGM"/>
    <property type="match status" value="1"/>
</dbReference>
<sequence>MDKKVILMILDGWGKSPNPKVSAIDQANTPFIDSLYKKYANANLLTDGMNVGLPEGQMGNSEVGHMNLGAGRIVYQDLAKINKAVAENTLKEEKVLQDAFEHAKTHKKAVHFLGLVSNGGVHSHINHLKALIKASEQNGVKHSFVHAFTDGRDVDPKSGKGFLQDITDFCSDKNTKLASVVGRYYAMDRDKRWERVKMAYNLLVNHEGEKVSNIAKAMQKSYDEGVTDEFIKPLVVTDAENIPLAKIADGDIVIFFNFRTDRGRELTQVLSQKDFHEQNMHKLNLYYVTMTNYDDSFKEIKVVYDKENIKDTLGEVLARNGKMQIRIAETEKYPHVTFFFNGGREEPFNGEQRILCPSPKVATYDLKPEMSAYEIRDSIIPELEKGNSSFICLNFANPDMVGHTGVMEAAIKACETVDQCAKDIINVGLQHGYSTIVIADHGNCDTMINPDGSPNTAHTTNPVPLILVDDELKEIKDGVLGDIAPTILKMIGLPQPDLMTQKSLV</sequence>
<comment type="pathway">
    <text evidence="3 9">Carbohydrate degradation; glycolysis; pyruvate from D-glyceraldehyde 3-phosphate: step 3/5.</text>
</comment>
<dbReference type="FunFam" id="3.40.1450.10:FF:000002">
    <property type="entry name" value="2,3-bisphosphoglycerate-independent phosphoglycerate mutase"/>
    <property type="match status" value="1"/>
</dbReference>
<comment type="similarity">
    <text evidence="4 9">Belongs to the BPG-independent phosphoglycerate mutase family.</text>
</comment>
<evidence type="ECO:0000256" key="4">
    <source>
        <dbReference type="ARBA" id="ARBA00008819"/>
    </source>
</evidence>
<dbReference type="GO" id="GO:0005829">
    <property type="term" value="C:cytosol"/>
    <property type="evidence" value="ECO:0007669"/>
    <property type="project" value="TreeGrafter"/>
</dbReference>
<evidence type="ECO:0000256" key="5">
    <source>
        <dbReference type="ARBA" id="ARBA00022723"/>
    </source>
</evidence>
<evidence type="ECO:0000256" key="6">
    <source>
        <dbReference type="ARBA" id="ARBA00023152"/>
    </source>
</evidence>
<dbReference type="Pfam" id="PF06415">
    <property type="entry name" value="iPGM_N"/>
    <property type="match status" value="1"/>
</dbReference>
<dbReference type="EMBL" id="CP030104">
    <property type="protein sequence ID" value="AWX45357.1"/>
    <property type="molecule type" value="Genomic_DNA"/>
</dbReference>
<dbReference type="PANTHER" id="PTHR31637:SF0">
    <property type="entry name" value="2,3-BISPHOSPHOGLYCERATE-INDEPENDENT PHOSPHOGLYCERATE MUTASE"/>
    <property type="match status" value="1"/>
</dbReference>
<dbReference type="KEGG" id="spon:HME9304_02370"/>
<feature type="binding site" evidence="9 13">
    <location>
        <position position="403"/>
    </location>
    <ligand>
        <name>Mn(2+)</name>
        <dbReference type="ChEBI" id="CHEBI:29035"/>
        <label>1</label>
    </ligand>
</feature>
<comment type="subunit">
    <text evidence="9">Monomer.</text>
</comment>
<dbReference type="UniPathway" id="UPA00109">
    <property type="reaction ID" value="UER00186"/>
</dbReference>
<dbReference type="EC" id="5.4.2.12" evidence="9 10"/>
<feature type="active site" description="Phosphoserine intermediate" evidence="9 11">
    <location>
        <position position="61"/>
    </location>
</feature>
<dbReference type="NCBIfam" id="TIGR01307">
    <property type="entry name" value="pgm_bpd_ind"/>
    <property type="match status" value="1"/>
</dbReference>
<feature type="binding site" evidence="9 13">
    <location>
        <position position="61"/>
    </location>
    <ligand>
        <name>Mn(2+)</name>
        <dbReference type="ChEBI" id="CHEBI:29035"/>
        <label>2</label>
    </ligand>
</feature>
<comment type="function">
    <text evidence="2 9">Catalyzes the interconversion of 2-phosphoglycerate and 3-phosphoglycerate.</text>
</comment>
<accession>A0A2Z4LVL3</accession>
<dbReference type="GO" id="GO:0006007">
    <property type="term" value="P:glucose catabolic process"/>
    <property type="evidence" value="ECO:0007669"/>
    <property type="project" value="InterPro"/>
</dbReference>
<dbReference type="InterPro" id="IPR017850">
    <property type="entry name" value="Alkaline_phosphatase_core_sf"/>
</dbReference>
<evidence type="ECO:0000256" key="10">
    <source>
        <dbReference type="NCBIfam" id="TIGR01307"/>
    </source>
</evidence>
<keyword evidence="17" id="KW-1185">Reference proteome</keyword>
<proteinExistence type="inferred from homology"/>
<feature type="binding site" evidence="9 13">
    <location>
        <position position="440"/>
    </location>
    <ligand>
        <name>Mn(2+)</name>
        <dbReference type="ChEBI" id="CHEBI:29035"/>
        <label>2</label>
    </ligand>
</feature>
<keyword evidence="8 9" id="KW-0413">Isomerase</keyword>
<dbReference type="InterPro" id="IPR006124">
    <property type="entry name" value="Metalloenzyme"/>
</dbReference>
<dbReference type="PIRSF" id="PIRSF001492">
    <property type="entry name" value="IPGAM"/>
    <property type="match status" value="1"/>
</dbReference>
<feature type="binding site" evidence="9 13">
    <location>
        <position position="399"/>
    </location>
    <ligand>
        <name>Mn(2+)</name>
        <dbReference type="ChEBI" id="CHEBI:29035"/>
        <label>1</label>
    </ligand>
</feature>
<gene>
    <name evidence="9 16" type="primary">gpmI</name>
    <name evidence="16" type="ORF">HME9304_02370</name>
</gene>
<feature type="binding site" evidence="9 13">
    <location>
        <position position="441"/>
    </location>
    <ligand>
        <name>Mn(2+)</name>
        <dbReference type="ChEBI" id="CHEBI:29035"/>
        <label>2</label>
    </ligand>
</feature>